<evidence type="ECO:0000256" key="5">
    <source>
        <dbReference type="SAM" id="MobiDB-lite"/>
    </source>
</evidence>
<comment type="caution">
    <text evidence="7">The sequence shown here is derived from an EMBL/GenBank/DDBJ whole genome shotgun (WGS) entry which is preliminary data.</text>
</comment>
<accession>A0A956NE96</accession>
<dbReference type="InterPro" id="IPR003593">
    <property type="entry name" value="AAA+_ATPase"/>
</dbReference>
<keyword evidence="4 7" id="KW-0067">ATP-binding</keyword>
<dbReference type="InterPro" id="IPR027417">
    <property type="entry name" value="P-loop_NTPase"/>
</dbReference>
<feature type="domain" description="ABC transporter" evidence="6">
    <location>
        <begin position="243"/>
        <end position="486"/>
    </location>
</feature>
<dbReference type="Gene3D" id="3.40.50.300">
    <property type="entry name" value="P-loop containing nucleotide triphosphate hydrolases"/>
    <property type="match status" value="2"/>
</dbReference>
<organism evidence="7 8">
    <name type="scientific">Eiseniibacteriota bacterium</name>
    <dbReference type="NCBI Taxonomy" id="2212470"/>
    <lineage>
        <taxon>Bacteria</taxon>
        <taxon>Candidatus Eiseniibacteriota</taxon>
    </lineage>
</organism>
<evidence type="ECO:0000259" key="6">
    <source>
        <dbReference type="PROSITE" id="PS50893"/>
    </source>
</evidence>
<keyword evidence="1" id="KW-0813">Transport</keyword>
<dbReference type="PROSITE" id="PS50893">
    <property type="entry name" value="ABC_TRANSPORTER_2"/>
    <property type="match status" value="2"/>
</dbReference>
<evidence type="ECO:0000256" key="4">
    <source>
        <dbReference type="ARBA" id="ARBA00022840"/>
    </source>
</evidence>
<dbReference type="GO" id="GO:0016887">
    <property type="term" value="F:ATP hydrolysis activity"/>
    <property type="evidence" value="ECO:0007669"/>
    <property type="project" value="InterPro"/>
</dbReference>
<protein>
    <submittedName>
        <fullName evidence="7">ABC transporter ATP-binding protein</fullName>
    </submittedName>
</protein>
<evidence type="ECO:0000256" key="2">
    <source>
        <dbReference type="ARBA" id="ARBA00022737"/>
    </source>
</evidence>
<keyword evidence="3" id="KW-0547">Nucleotide-binding</keyword>
<name>A0A956NE96_UNCEI</name>
<dbReference type="EMBL" id="JAGQHS010000071">
    <property type="protein sequence ID" value="MCA9756886.1"/>
    <property type="molecule type" value="Genomic_DNA"/>
</dbReference>
<evidence type="ECO:0000256" key="1">
    <source>
        <dbReference type="ARBA" id="ARBA00022448"/>
    </source>
</evidence>
<dbReference type="GO" id="GO:0005524">
    <property type="term" value="F:ATP binding"/>
    <property type="evidence" value="ECO:0007669"/>
    <property type="project" value="UniProtKB-KW"/>
</dbReference>
<reference evidence="7" key="2">
    <citation type="journal article" date="2021" name="Microbiome">
        <title>Successional dynamics and alternative stable states in a saline activated sludge microbial community over 9 years.</title>
        <authorList>
            <person name="Wang Y."/>
            <person name="Ye J."/>
            <person name="Ju F."/>
            <person name="Liu L."/>
            <person name="Boyd J.A."/>
            <person name="Deng Y."/>
            <person name="Parks D.H."/>
            <person name="Jiang X."/>
            <person name="Yin X."/>
            <person name="Woodcroft B.J."/>
            <person name="Tyson G.W."/>
            <person name="Hugenholtz P."/>
            <person name="Polz M.F."/>
            <person name="Zhang T."/>
        </authorList>
    </citation>
    <scope>NUCLEOTIDE SEQUENCE</scope>
    <source>
        <strain evidence="7">HKST-UBA02</strain>
    </source>
</reference>
<dbReference type="AlphaFoldDB" id="A0A956NE96"/>
<dbReference type="InterPro" id="IPR050107">
    <property type="entry name" value="ABC_carbohydrate_import_ATPase"/>
</dbReference>
<feature type="region of interest" description="Disordered" evidence="5">
    <location>
        <begin position="485"/>
        <end position="510"/>
    </location>
</feature>
<dbReference type="Proteomes" id="UP000739538">
    <property type="component" value="Unassembled WGS sequence"/>
</dbReference>
<feature type="domain" description="ABC transporter" evidence="6">
    <location>
        <begin position="5"/>
        <end position="232"/>
    </location>
</feature>
<evidence type="ECO:0000256" key="3">
    <source>
        <dbReference type="ARBA" id="ARBA00022741"/>
    </source>
</evidence>
<reference evidence="7" key="1">
    <citation type="submission" date="2020-04" db="EMBL/GenBank/DDBJ databases">
        <authorList>
            <person name="Zhang T."/>
        </authorList>
    </citation>
    <scope>NUCLEOTIDE SEQUENCE</scope>
    <source>
        <strain evidence="7">HKST-UBA02</strain>
    </source>
</reference>
<dbReference type="SMART" id="SM00382">
    <property type="entry name" value="AAA"/>
    <property type="match status" value="1"/>
</dbReference>
<dbReference type="Pfam" id="PF00005">
    <property type="entry name" value="ABC_tran"/>
    <property type="match status" value="2"/>
</dbReference>
<gene>
    <name evidence="7" type="ORF">KDA27_13865</name>
</gene>
<sequence>MNPAVEFVEVTKRFGPVTANEQVGFAAHPGEIHALVGENGAGKSTLMGILAGFVQPDSGIVRIDGVPAPVGSPRAMLGRGVGICAQHFHQVPTLTGYENIVLGTMAVGGRKQLGALMKRYGLDVPLDVPVERLSLGEQERIEILKLLYRDARILILDEPTAVLAASEVRSLFQILRRLAEEGRAILFVSHKLPEVMEIADRITVLRSGRVVTSRKKTEVTEDELVRLIVGGAPPPPARWSARVPGRPVLETRGLSLGRLAKFDVQVREGQIVGVGGVEGNGQQELTHALLGYRTPEAGTIQYLGESVRPWKSRRFRQSIGVIPENRQREGLVLGRSLVENGVLGRHERAPFTQGGILRWGRMREHAESIVDVYQVRPDAIGLPAVAFSGGNQQRFIAGRELTKKPPFLLAVHPTRGVDLKATQFLHGRLLEERTNGAAILLVSADLQELQTLADRVLILYRGQVAYSASREEIDPERMQRALLGLAGTSKEGTAKGGAPSNGPSSRGGGR</sequence>
<dbReference type="InterPro" id="IPR003439">
    <property type="entry name" value="ABC_transporter-like_ATP-bd"/>
</dbReference>
<proteinExistence type="predicted"/>
<dbReference type="SUPFAM" id="SSF52540">
    <property type="entry name" value="P-loop containing nucleoside triphosphate hydrolases"/>
    <property type="match status" value="2"/>
</dbReference>
<dbReference type="CDD" id="cd03216">
    <property type="entry name" value="ABC_Carb_Monos_I"/>
    <property type="match status" value="1"/>
</dbReference>
<keyword evidence="2" id="KW-0677">Repeat</keyword>
<dbReference type="PANTHER" id="PTHR43790">
    <property type="entry name" value="CARBOHYDRATE TRANSPORT ATP-BINDING PROTEIN MG119-RELATED"/>
    <property type="match status" value="1"/>
</dbReference>
<evidence type="ECO:0000313" key="8">
    <source>
        <dbReference type="Proteomes" id="UP000739538"/>
    </source>
</evidence>
<dbReference type="PANTHER" id="PTHR43790:SF9">
    <property type="entry name" value="GALACTOFURANOSE TRANSPORTER ATP-BINDING PROTEIN YTFR"/>
    <property type="match status" value="1"/>
</dbReference>
<evidence type="ECO:0000313" key="7">
    <source>
        <dbReference type="EMBL" id="MCA9756886.1"/>
    </source>
</evidence>